<name>A0ABD1IKW8_SALDI</name>
<dbReference type="EMBL" id="JBEAFC010000001">
    <property type="protein sequence ID" value="KAL1569135.1"/>
    <property type="molecule type" value="Genomic_DNA"/>
</dbReference>
<evidence type="ECO:0000313" key="1">
    <source>
        <dbReference type="EMBL" id="KAL1569135.1"/>
    </source>
</evidence>
<keyword evidence="2" id="KW-1185">Reference proteome</keyword>
<comment type="caution">
    <text evidence="1">The sequence shown here is derived from an EMBL/GenBank/DDBJ whole genome shotgun (WGS) entry which is preliminary data.</text>
</comment>
<evidence type="ECO:0000313" key="2">
    <source>
        <dbReference type="Proteomes" id="UP001567538"/>
    </source>
</evidence>
<dbReference type="PANTHER" id="PTHR33116">
    <property type="entry name" value="REVERSE TRANSCRIPTASE ZINC-BINDING DOMAIN-CONTAINING PROTEIN-RELATED-RELATED"/>
    <property type="match status" value="1"/>
</dbReference>
<dbReference type="PANTHER" id="PTHR33116:SF66">
    <property type="entry name" value="REVERSE TRANSCRIPTASE ZINC-BINDING DOMAIN-CONTAINING PROTEIN"/>
    <property type="match status" value="1"/>
</dbReference>
<sequence>MLFGRGDFMFMEILANTMEEFSICSGLEINKEKSNLFLGGKLLCRELDEMRGIFSFPLRELLVKYLGVPLESKKLIIMLYTPLIEKLASITNKWTSKNLSYAGKAEFVHSVLQGVECYWLQVFPLPANVRERIIAICREFLWGTNYAPIAWKDLCLAKDKEGLDFRNLRAWNKAILARNLWNIHVKKDSLWIKWIHSEFL</sequence>
<accession>A0ABD1IKW8</accession>
<dbReference type="AlphaFoldDB" id="A0ABD1IKW8"/>
<organism evidence="1 2">
    <name type="scientific">Salvia divinorum</name>
    <name type="common">Maria pastora</name>
    <name type="synonym">Diviner's sage</name>
    <dbReference type="NCBI Taxonomy" id="28513"/>
    <lineage>
        <taxon>Eukaryota</taxon>
        <taxon>Viridiplantae</taxon>
        <taxon>Streptophyta</taxon>
        <taxon>Embryophyta</taxon>
        <taxon>Tracheophyta</taxon>
        <taxon>Spermatophyta</taxon>
        <taxon>Magnoliopsida</taxon>
        <taxon>eudicotyledons</taxon>
        <taxon>Gunneridae</taxon>
        <taxon>Pentapetalae</taxon>
        <taxon>asterids</taxon>
        <taxon>lamiids</taxon>
        <taxon>Lamiales</taxon>
        <taxon>Lamiaceae</taxon>
        <taxon>Nepetoideae</taxon>
        <taxon>Mentheae</taxon>
        <taxon>Salviinae</taxon>
        <taxon>Salvia</taxon>
        <taxon>Salvia subgen. Calosphace</taxon>
    </lineage>
</organism>
<protein>
    <recommendedName>
        <fullName evidence="3">Reverse transcriptase</fullName>
    </recommendedName>
</protein>
<evidence type="ECO:0008006" key="3">
    <source>
        <dbReference type="Google" id="ProtNLM"/>
    </source>
</evidence>
<dbReference type="Proteomes" id="UP001567538">
    <property type="component" value="Unassembled WGS sequence"/>
</dbReference>
<proteinExistence type="predicted"/>
<reference evidence="1 2" key="1">
    <citation type="submission" date="2024-06" db="EMBL/GenBank/DDBJ databases">
        <title>A chromosome level genome sequence of Diviner's sage (Salvia divinorum).</title>
        <authorList>
            <person name="Ford S.A."/>
            <person name="Ro D.-K."/>
            <person name="Ness R.W."/>
            <person name="Phillips M.A."/>
        </authorList>
    </citation>
    <scope>NUCLEOTIDE SEQUENCE [LARGE SCALE GENOMIC DNA]</scope>
    <source>
        <strain evidence="1">SAF-2024a</strain>
        <tissue evidence="1">Leaf</tissue>
    </source>
</reference>
<gene>
    <name evidence="1" type="ORF">AAHA92_00647</name>
</gene>